<evidence type="ECO:0000313" key="8">
    <source>
        <dbReference type="Proteomes" id="UP000299102"/>
    </source>
</evidence>
<dbReference type="Gene3D" id="3.30.497.10">
    <property type="entry name" value="Antithrombin, subunit I, domain 2"/>
    <property type="match status" value="1"/>
</dbReference>
<evidence type="ECO:0000256" key="4">
    <source>
        <dbReference type="RuleBase" id="RU000411"/>
    </source>
</evidence>
<dbReference type="SMART" id="SM00093">
    <property type="entry name" value="SERPIN"/>
    <property type="match status" value="1"/>
</dbReference>
<reference evidence="7 8" key="1">
    <citation type="journal article" date="2019" name="Commun. Biol.">
        <title>The bagworm genome reveals a unique fibroin gene that provides high tensile strength.</title>
        <authorList>
            <person name="Kono N."/>
            <person name="Nakamura H."/>
            <person name="Ohtoshi R."/>
            <person name="Tomita M."/>
            <person name="Numata K."/>
            <person name="Arakawa K."/>
        </authorList>
    </citation>
    <scope>NUCLEOTIDE SEQUENCE [LARGE SCALE GENOMIC DNA]</scope>
</reference>
<evidence type="ECO:0000256" key="5">
    <source>
        <dbReference type="SAM" id="MobiDB-lite"/>
    </source>
</evidence>
<evidence type="ECO:0000259" key="6">
    <source>
        <dbReference type="SMART" id="SM00093"/>
    </source>
</evidence>
<dbReference type="GO" id="GO:0004867">
    <property type="term" value="F:serine-type endopeptidase inhibitor activity"/>
    <property type="evidence" value="ECO:0007669"/>
    <property type="project" value="UniProtKB-KW"/>
</dbReference>
<evidence type="ECO:0000256" key="1">
    <source>
        <dbReference type="ARBA" id="ARBA00009500"/>
    </source>
</evidence>
<feature type="region of interest" description="Disordered" evidence="5">
    <location>
        <begin position="346"/>
        <end position="368"/>
    </location>
</feature>
<proteinExistence type="inferred from homology"/>
<dbReference type="InterPro" id="IPR023795">
    <property type="entry name" value="Serpin_CS"/>
</dbReference>
<evidence type="ECO:0000256" key="2">
    <source>
        <dbReference type="ARBA" id="ARBA00022690"/>
    </source>
</evidence>
<evidence type="ECO:0000313" key="7">
    <source>
        <dbReference type="EMBL" id="GBP95519.1"/>
    </source>
</evidence>
<accession>A0A4C2A8K1</accession>
<dbReference type="Proteomes" id="UP000299102">
    <property type="component" value="Unassembled WGS sequence"/>
</dbReference>
<comment type="similarity">
    <text evidence="1 4">Belongs to the serpin family.</text>
</comment>
<comment type="caution">
    <text evidence="7">The sequence shown here is derived from an EMBL/GenBank/DDBJ whole genome shotgun (WGS) entry which is preliminary data.</text>
</comment>
<dbReference type="InterPro" id="IPR042185">
    <property type="entry name" value="Serpin_sf_2"/>
</dbReference>
<keyword evidence="2" id="KW-0646">Protease inhibitor</keyword>
<dbReference type="InterPro" id="IPR023796">
    <property type="entry name" value="Serpin_dom"/>
</dbReference>
<keyword evidence="3" id="KW-0722">Serine protease inhibitor</keyword>
<organism evidence="7 8">
    <name type="scientific">Eumeta variegata</name>
    <name type="common">Bagworm moth</name>
    <name type="synonym">Eumeta japonica</name>
    <dbReference type="NCBI Taxonomy" id="151549"/>
    <lineage>
        <taxon>Eukaryota</taxon>
        <taxon>Metazoa</taxon>
        <taxon>Ecdysozoa</taxon>
        <taxon>Arthropoda</taxon>
        <taxon>Hexapoda</taxon>
        <taxon>Insecta</taxon>
        <taxon>Pterygota</taxon>
        <taxon>Neoptera</taxon>
        <taxon>Endopterygota</taxon>
        <taxon>Lepidoptera</taxon>
        <taxon>Glossata</taxon>
        <taxon>Ditrysia</taxon>
        <taxon>Tineoidea</taxon>
        <taxon>Psychidae</taxon>
        <taxon>Oiketicinae</taxon>
        <taxon>Eumeta</taxon>
    </lineage>
</organism>
<feature type="domain" description="Serpin" evidence="6">
    <location>
        <begin position="2"/>
        <end position="343"/>
    </location>
</feature>
<dbReference type="InterPro" id="IPR042178">
    <property type="entry name" value="Serpin_sf_1"/>
</dbReference>
<sequence length="368" mass="41183">MVSPASVKSTLAMLLEASQAETADEIRTVLRLSPNREEFREQLNFYLSSLQANASGVLLENVNAVFVPRNLKIKRDFQLMLQHVYLSGIYSLDFTNPVYSSNIINSWVSNKTRGYIPSIIEPVHINPSAKILLMNAMFFKSSWLKAFNPLLTKSSCFYTKSGCVNVATMEVQTEMNYAFVDNLRAHAVELPYEGGKYSMVILVPQERGGCASLIRDLPYMSLPQIIKLMEPTDMELYLPRFKVDYSVDLVPILKNMGIRTIFSSSANISSIFEDPLLPQVNNVFHKTHLEVNEQGTVAAAATGAMVIPLIGGGVQLKVDRPFVFFIKDNSLGSVLFEGKIEHPEPINDIQQDQRAPTIVNKSRARLRA</sequence>
<dbReference type="SUPFAM" id="SSF56574">
    <property type="entry name" value="Serpins"/>
    <property type="match status" value="1"/>
</dbReference>
<dbReference type="OrthoDB" id="9518664at2759"/>
<dbReference type="EMBL" id="BGZK01002645">
    <property type="protein sequence ID" value="GBP95519.1"/>
    <property type="molecule type" value="Genomic_DNA"/>
</dbReference>
<dbReference type="InterPro" id="IPR036186">
    <property type="entry name" value="Serpin_sf"/>
</dbReference>
<dbReference type="InterPro" id="IPR000215">
    <property type="entry name" value="Serpin_fam"/>
</dbReference>
<dbReference type="AlphaFoldDB" id="A0A4C2A8K1"/>
<dbReference type="Pfam" id="PF00079">
    <property type="entry name" value="Serpin"/>
    <property type="match status" value="1"/>
</dbReference>
<dbReference type="PANTHER" id="PTHR11461">
    <property type="entry name" value="SERINE PROTEASE INHIBITOR, SERPIN"/>
    <property type="match status" value="1"/>
</dbReference>
<dbReference type="STRING" id="151549.A0A4C2A8K1"/>
<name>A0A4C2A8K1_EUMVA</name>
<dbReference type="GO" id="GO:0005615">
    <property type="term" value="C:extracellular space"/>
    <property type="evidence" value="ECO:0007669"/>
    <property type="project" value="InterPro"/>
</dbReference>
<gene>
    <name evidence="7" type="primary">Spn42Dd</name>
    <name evidence="7" type="ORF">EVAR_65887_1</name>
</gene>
<keyword evidence="8" id="KW-1185">Reference proteome</keyword>
<dbReference type="PANTHER" id="PTHR11461:SF211">
    <property type="entry name" value="GH10112P-RELATED"/>
    <property type="match status" value="1"/>
</dbReference>
<evidence type="ECO:0000256" key="3">
    <source>
        <dbReference type="ARBA" id="ARBA00022900"/>
    </source>
</evidence>
<dbReference type="Gene3D" id="2.30.39.10">
    <property type="entry name" value="Alpha-1-antitrypsin, domain 1"/>
    <property type="match status" value="1"/>
</dbReference>
<protein>
    <submittedName>
        <fullName evidence="7">Serine protease inhibitor 42Dd</fullName>
    </submittedName>
</protein>
<dbReference type="PROSITE" id="PS00284">
    <property type="entry name" value="SERPIN"/>
    <property type="match status" value="1"/>
</dbReference>